<keyword evidence="2" id="KW-1185">Reference proteome</keyword>
<gene>
    <name evidence="1" type="primary">AVEN_243687_1</name>
    <name evidence="1" type="ORF">TNCT_281101</name>
</gene>
<dbReference type="AlphaFoldDB" id="A0A8X6FFX6"/>
<reference evidence="1" key="1">
    <citation type="submission" date="2020-07" db="EMBL/GenBank/DDBJ databases">
        <title>Multicomponent nature underlies the extraordinary mechanical properties of spider dragline silk.</title>
        <authorList>
            <person name="Kono N."/>
            <person name="Nakamura H."/>
            <person name="Mori M."/>
            <person name="Yoshida Y."/>
            <person name="Ohtoshi R."/>
            <person name="Malay A.D."/>
            <person name="Moran D.A.P."/>
            <person name="Tomita M."/>
            <person name="Numata K."/>
            <person name="Arakawa K."/>
        </authorList>
    </citation>
    <scope>NUCLEOTIDE SEQUENCE</scope>
</reference>
<evidence type="ECO:0000313" key="2">
    <source>
        <dbReference type="Proteomes" id="UP000887116"/>
    </source>
</evidence>
<dbReference type="PANTHER" id="PTHR46888:SF1">
    <property type="entry name" value="RIBONUCLEASE H"/>
    <property type="match status" value="1"/>
</dbReference>
<dbReference type="PANTHER" id="PTHR46888">
    <property type="entry name" value="ZINC KNUCKLE DOMAINCONTAINING PROTEIN-RELATED"/>
    <property type="match status" value="1"/>
</dbReference>
<organism evidence="1 2">
    <name type="scientific">Trichonephila clavata</name>
    <name type="common">Joro spider</name>
    <name type="synonym">Nephila clavata</name>
    <dbReference type="NCBI Taxonomy" id="2740835"/>
    <lineage>
        <taxon>Eukaryota</taxon>
        <taxon>Metazoa</taxon>
        <taxon>Ecdysozoa</taxon>
        <taxon>Arthropoda</taxon>
        <taxon>Chelicerata</taxon>
        <taxon>Arachnida</taxon>
        <taxon>Araneae</taxon>
        <taxon>Araneomorphae</taxon>
        <taxon>Entelegynae</taxon>
        <taxon>Araneoidea</taxon>
        <taxon>Nephilidae</taxon>
        <taxon>Trichonephila</taxon>
    </lineage>
</organism>
<dbReference type="GO" id="GO:0003676">
    <property type="term" value="F:nucleic acid binding"/>
    <property type="evidence" value="ECO:0007669"/>
    <property type="project" value="InterPro"/>
</dbReference>
<evidence type="ECO:0000313" key="1">
    <source>
        <dbReference type="EMBL" id="GFQ78446.1"/>
    </source>
</evidence>
<accession>A0A8X6FFX6</accession>
<dbReference type="InterPro" id="IPR036397">
    <property type="entry name" value="RNaseH_sf"/>
</dbReference>
<dbReference type="Gene3D" id="3.30.420.10">
    <property type="entry name" value="Ribonuclease H-like superfamily/Ribonuclease H"/>
    <property type="match status" value="1"/>
</dbReference>
<dbReference type="Proteomes" id="UP000887116">
    <property type="component" value="Unassembled WGS sequence"/>
</dbReference>
<protein>
    <submittedName>
        <fullName evidence="1">SCAN box domain-containing protein</fullName>
    </submittedName>
</protein>
<comment type="caution">
    <text evidence="1">The sequence shown here is derived from an EMBL/GenBank/DDBJ whole genome shotgun (WGS) entry which is preliminary data.</text>
</comment>
<sequence>MVYLAKAKKIDLFEICDEIGVKVNSSSKVEETKKLIFSSDFYEEYEVNIMLERLIEDRKQQEQMARETRQFELDMKKLELSKEDSDQRREPEKRVEFSPRFQLTQITPKFDEKYDEIGLYLINFERGAEMVQVPRTDWVAYLESTRDFKPKPETFQDRQREFDKRKALRCYECGPSNHLRPQCDNLKKTPESISYVVTDKSFDELTARYTSLGKVNGVEIKILRDTGANLDFICNKYVKPHMYTIEKAAVLKDSLDQGRYLLGNKTAALLEYYKTKEDLKMHMINTVQTRTQKKLLEVENNVQGQSIEQFDEELDDNVSKDEEKKNIIEERMHMTFKRILRVLSLEAGADWEKILPNALFALITVIHDTNGFSPTELVHGQNLRTPMMCYMKT</sequence>
<name>A0A8X6FFX6_TRICU</name>
<dbReference type="OrthoDB" id="6436321at2759"/>
<dbReference type="EMBL" id="BMAO01021909">
    <property type="protein sequence ID" value="GFQ78446.1"/>
    <property type="molecule type" value="Genomic_DNA"/>
</dbReference>
<proteinExistence type="predicted"/>